<evidence type="ECO:0000259" key="2">
    <source>
        <dbReference type="Pfam" id="PF13843"/>
    </source>
</evidence>
<comment type="caution">
    <text evidence="3">The sequence shown here is derived from an EMBL/GenBank/DDBJ whole genome shotgun (WGS) entry which is preliminary data.</text>
</comment>
<keyword evidence="1" id="KW-0472">Membrane</keyword>
<keyword evidence="4" id="KW-1185">Reference proteome</keyword>
<sequence length="244" mass="26839">MFIKRKPEPCGVEFKNIGDAQSGIILFLEMTEGKAEQLRPEYYQEYGATTSCTLRLTAPWHGSKRDIGGDSWLESWFASVKTAQALARKGLYFVGDVKTATSRYPVDAIKLATPQSSGAWATYSSQLFVNDGTTVPIYAVSHRCGEGVHNFVATCGVTLRGHQSIMAYFKDEEERYNNECFDVELTRQAPKVVNDFISLAQPTNDRHNCSVRVSPTLLLLVMVTLNAVAAAVAPAIHATRPLVG</sequence>
<protein>
    <recommendedName>
        <fullName evidence="2">PiggyBac transposable element-derived protein domain-containing protein</fullName>
    </recommendedName>
</protein>
<reference evidence="3 4" key="1">
    <citation type="journal article" date="2024" name="Science">
        <title>Giant polyketide synthase enzymes in the biosynthesis of giant marine polyether toxins.</title>
        <authorList>
            <person name="Fallon T.R."/>
            <person name="Shende V.V."/>
            <person name="Wierzbicki I.H."/>
            <person name="Pendleton A.L."/>
            <person name="Watervoot N.F."/>
            <person name="Auber R.P."/>
            <person name="Gonzalez D.J."/>
            <person name="Wisecaver J.H."/>
            <person name="Moore B.S."/>
        </authorList>
    </citation>
    <scope>NUCLEOTIDE SEQUENCE [LARGE SCALE GENOMIC DNA]</scope>
    <source>
        <strain evidence="3 4">12B1</strain>
    </source>
</reference>
<keyword evidence="1" id="KW-0812">Transmembrane</keyword>
<evidence type="ECO:0000256" key="1">
    <source>
        <dbReference type="SAM" id="Phobius"/>
    </source>
</evidence>
<evidence type="ECO:0000313" key="4">
    <source>
        <dbReference type="Proteomes" id="UP001515480"/>
    </source>
</evidence>
<dbReference type="AlphaFoldDB" id="A0AB34JCG0"/>
<dbReference type="Proteomes" id="UP001515480">
    <property type="component" value="Unassembled WGS sequence"/>
</dbReference>
<dbReference type="InterPro" id="IPR029526">
    <property type="entry name" value="PGBD"/>
</dbReference>
<name>A0AB34JCG0_PRYPA</name>
<feature type="domain" description="PiggyBac transposable element-derived protein" evidence="2">
    <location>
        <begin position="2"/>
        <end position="110"/>
    </location>
</feature>
<dbReference type="EMBL" id="JBGBPQ010000011">
    <property type="protein sequence ID" value="KAL1516062.1"/>
    <property type="molecule type" value="Genomic_DNA"/>
</dbReference>
<keyword evidence="1" id="KW-1133">Transmembrane helix</keyword>
<organism evidence="3 4">
    <name type="scientific">Prymnesium parvum</name>
    <name type="common">Toxic golden alga</name>
    <dbReference type="NCBI Taxonomy" id="97485"/>
    <lineage>
        <taxon>Eukaryota</taxon>
        <taxon>Haptista</taxon>
        <taxon>Haptophyta</taxon>
        <taxon>Prymnesiophyceae</taxon>
        <taxon>Prymnesiales</taxon>
        <taxon>Prymnesiaceae</taxon>
        <taxon>Prymnesium</taxon>
    </lineage>
</organism>
<evidence type="ECO:0000313" key="3">
    <source>
        <dbReference type="EMBL" id="KAL1516062.1"/>
    </source>
</evidence>
<accession>A0AB34JCG0</accession>
<gene>
    <name evidence="3" type="ORF">AB1Y20_002674</name>
</gene>
<dbReference type="Pfam" id="PF13843">
    <property type="entry name" value="DDE_Tnp_1_7"/>
    <property type="match status" value="1"/>
</dbReference>
<feature type="transmembrane region" description="Helical" evidence="1">
    <location>
        <begin position="216"/>
        <end position="236"/>
    </location>
</feature>
<proteinExistence type="predicted"/>